<gene>
    <name evidence="5" type="ORF">Tco_1042192</name>
</gene>
<comment type="caution">
    <text evidence="5">The sequence shown here is derived from an EMBL/GenBank/DDBJ whole genome shotgun (WGS) entry which is preliminary data.</text>
</comment>
<dbReference type="SUPFAM" id="SSF53098">
    <property type="entry name" value="Ribonuclease H-like"/>
    <property type="match status" value="1"/>
</dbReference>
<dbReference type="PANTHER" id="PTHR42648:SF18">
    <property type="entry name" value="RETROTRANSPOSON, UNCLASSIFIED-LIKE PROTEIN"/>
    <property type="match status" value="1"/>
</dbReference>
<dbReference type="InterPro" id="IPR025724">
    <property type="entry name" value="GAG-pre-integrase_dom"/>
</dbReference>
<proteinExistence type="predicted"/>
<feature type="domain" description="Integrase catalytic" evidence="4">
    <location>
        <begin position="119"/>
        <end position="229"/>
    </location>
</feature>
<evidence type="ECO:0000313" key="6">
    <source>
        <dbReference type="Proteomes" id="UP001151760"/>
    </source>
</evidence>
<evidence type="ECO:0000256" key="2">
    <source>
        <dbReference type="ARBA" id="ARBA00022801"/>
    </source>
</evidence>
<dbReference type="Pfam" id="PF13976">
    <property type="entry name" value="gag_pre-integrs"/>
    <property type="match status" value="1"/>
</dbReference>
<dbReference type="PANTHER" id="PTHR42648">
    <property type="entry name" value="TRANSPOSASE, PUTATIVE-RELATED"/>
    <property type="match status" value="1"/>
</dbReference>
<sequence>MTGDRSRLRNFVNKFIGTVRFRNDHFGAIIGYGDYVIGDSVISSILCGEFEDMMKSSPICLLSKASKNKSWLWHRRLNHLNFGTINDLARKDLVRGLPRLKFEKDHLCSACQLGKSKKHTHKPKTENTNLEVLNTLHMDLCGPMRVQTNNAKKYILVIIDDYSRFTWVKFLRSKDETPEKDQSSPALTVSVLVTLAGIPSSTTIDQDAPSPSHSPSSSALQSPSLHQGITAESTLMENNPFAPVDNDPFINVFAPEPSFEASSSGDLSSAESPYVTQTLQHLGKWSKDHPLDNIIVPKPDCVMIIALKWIYKVKLDEYGDVLKNKARLVAKGYRQEEGIDFKESFAPVARIEAIRIFIANAASKNITIYQMDVNTAFLNDELKEEVYVSQPKGFVDPDHPTHVYRLKKALYG</sequence>
<feature type="region of interest" description="Disordered" evidence="3">
    <location>
        <begin position="202"/>
        <end position="224"/>
    </location>
</feature>
<dbReference type="InterPro" id="IPR013103">
    <property type="entry name" value="RVT_2"/>
</dbReference>
<evidence type="ECO:0000256" key="1">
    <source>
        <dbReference type="ARBA" id="ARBA00022723"/>
    </source>
</evidence>
<evidence type="ECO:0000313" key="5">
    <source>
        <dbReference type="EMBL" id="GJT75467.1"/>
    </source>
</evidence>
<name>A0ABQ5GIC4_9ASTR</name>
<reference evidence="5" key="2">
    <citation type="submission" date="2022-01" db="EMBL/GenBank/DDBJ databases">
        <authorList>
            <person name="Yamashiro T."/>
            <person name="Shiraishi A."/>
            <person name="Satake H."/>
            <person name="Nakayama K."/>
        </authorList>
    </citation>
    <scope>NUCLEOTIDE SEQUENCE</scope>
</reference>
<dbReference type="Proteomes" id="UP001151760">
    <property type="component" value="Unassembled WGS sequence"/>
</dbReference>
<dbReference type="Gene3D" id="3.30.420.10">
    <property type="entry name" value="Ribonuclease H-like superfamily/Ribonuclease H"/>
    <property type="match status" value="1"/>
</dbReference>
<dbReference type="InterPro" id="IPR039537">
    <property type="entry name" value="Retrotran_Ty1/copia-like"/>
</dbReference>
<keyword evidence="1" id="KW-0479">Metal-binding</keyword>
<dbReference type="InterPro" id="IPR036397">
    <property type="entry name" value="RNaseH_sf"/>
</dbReference>
<evidence type="ECO:0000256" key="3">
    <source>
        <dbReference type="SAM" id="MobiDB-lite"/>
    </source>
</evidence>
<accession>A0ABQ5GIC4</accession>
<protein>
    <submittedName>
        <fullName evidence="5">Retrovirus-related pol polyprotein from transposon TNT 1-94</fullName>
    </submittedName>
</protein>
<evidence type="ECO:0000259" key="4">
    <source>
        <dbReference type="PROSITE" id="PS50994"/>
    </source>
</evidence>
<organism evidence="5 6">
    <name type="scientific">Tanacetum coccineum</name>
    <dbReference type="NCBI Taxonomy" id="301880"/>
    <lineage>
        <taxon>Eukaryota</taxon>
        <taxon>Viridiplantae</taxon>
        <taxon>Streptophyta</taxon>
        <taxon>Embryophyta</taxon>
        <taxon>Tracheophyta</taxon>
        <taxon>Spermatophyta</taxon>
        <taxon>Magnoliopsida</taxon>
        <taxon>eudicotyledons</taxon>
        <taxon>Gunneridae</taxon>
        <taxon>Pentapetalae</taxon>
        <taxon>asterids</taxon>
        <taxon>campanulids</taxon>
        <taxon>Asterales</taxon>
        <taxon>Asteraceae</taxon>
        <taxon>Asteroideae</taxon>
        <taxon>Anthemideae</taxon>
        <taxon>Anthemidinae</taxon>
        <taxon>Tanacetum</taxon>
    </lineage>
</organism>
<dbReference type="Pfam" id="PF07727">
    <property type="entry name" value="RVT_2"/>
    <property type="match status" value="1"/>
</dbReference>
<keyword evidence="6" id="KW-1185">Reference proteome</keyword>
<dbReference type="PROSITE" id="PS50994">
    <property type="entry name" value="INTEGRASE"/>
    <property type="match status" value="1"/>
</dbReference>
<feature type="compositionally biased region" description="Low complexity" evidence="3">
    <location>
        <begin position="208"/>
        <end position="224"/>
    </location>
</feature>
<keyword evidence="2" id="KW-0378">Hydrolase</keyword>
<reference evidence="5" key="1">
    <citation type="journal article" date="2022" name="Int. J. Mol. Sci.">
        <title>Draft Genome of Tanacetum Coccineum: Genomic Comparison of Closely Related Tanacetum-Family Plants.</title>
        <authorList>
            <person name="Yamashiro T."/>
            <person name="Shiraishi A."/>
            <person name="Nakayama K."/>
            <person name="Satake H."/>
        </authorList>
    </citation>
    <scope>NUCLEOTIDE SEQUENCE</scope>
</reference>
<dbReference type="EMBL" id="BQNB010018533">
    <property type="protein sequence ID" value="GJT75467.1"/>
    <property type="molecule type" value="Genomic_DNA"/>
</dbReference>
<dbReference type="InterPro" id="IPR012337">
    <property type="entry name" value="RNaseH-like_sf"/>
</dbReference>
<dbReference type="InterPro" id="IPR001584">
    <property type="entry name" value="Integrase_cat-core"/>
</dbReference>